<dbReference type="PANTHER" id="PTHR42740">
    <property type="entry name" value="RIBONUCLEASE VAPC3"/>
    <property type="match status" value="1"/>
</dbReference>
<dbReference type="InterPro" id="IPR051749">
    <property type="entry name" value="PINc/VapC_TA_RNase"/>
</dbReference>
<name>A0ABS7TD36_9GAMM</name>
<protein>
    <submittedName>
        <fullName evidence="7">PIN domain-containing protein</fullName>
    </submittedName>
</protein>
<evidence type="ECO:0000256" key="1">
    <source>
        <dbReference type="ARBA" id="ARBA00022649"/>
    </source>
</evidence>
<keyword evidence="8" id="KW-1185">Reference proteome</keyword>
<keyword evidence="1" id="KW-1277">Toxin-antitoxin system</keyword>
<dbReference type="Proteomes" id="UP001430290">
    <property type="component" value="Unassembled WGS sequence"/>
</dbReference>
<dbReference type="InterPro" id="IPR029060">
    <property type="entry name" value="PIN-like_dom_sf"/>
</dbReference>
<evidence type="ECO:0000259" key="6">
    <source>
        <dbReference type="Pfam" id="PF01850"/>
    </source>
</evidence>
<keyword evidence="4" id="KW-0378">Hydrolase</keyword>
<evidence type="ECO:0000256" key="5">
    <source>
        <dbReference type="ARBA" id="ARBA00022842"/>
    </source>
</evidence>
<sequence>MPVAHSGCNGCKDQTRLIERLQVLPLLNPSRDTYIQAAMLRNTCRRNGVQIGTIDAVIAQLCIEHDLSLLTADNDFIHAARFVPLRLAA</sequence>
<keyword evidence="5" id="KW-0460">Magnesium</keyword>
<evidence type="ECO:0000313" key="8">
    <source>
        <dbReference type="Proteomes" id="UP001430290"/>
    </source>
</evidence>
<proteinExistence type="predicted"/>
<keyword evidence="2" id="KW-0540">Nuclease</keyword>
<evidence type="ECO:0000256" key="3">
    <source>
        <dbReference type="ARBA" id="ARBA00022723"/>
    </source>
</evidence>
<feature type="domain" description="PIN" evidence="6">
    <location>
        <begin position="13"/>
        <end position="80"/>
    </location>
</feature>
<evidence type="ECO:0000313" key="7">
    <source>
        <dbReference type="EMBL" id="MBZ4185767.1"/>
    </source>
</evidence>
<dbReference type="EMBL" id="JAIQDJ010000001">
    <property type="protein sequence ID" value="MBZ4185767.1"/>
    <property type="molecule type" value="Genomic_DNA"/>
</dbReference>
<accession>A0ABS7TD36</accession>
<dbReference type="PANTHER" id="PTHR42740:SF1">
    <property type="entry name" value="RIBONUCLEASE VAPC3"/>
    <property type="match status" value="1"/>
</dbReference>
<evidence type="ECO:0000256" key="4">
    <source>
        <dbReference type="ARBA" id="ARBA00022801"/>
    </source>
</evidence>
<evidence type="ECO:0000256" key="2">
    <source>
        <dbReference type="ARBA" id="ARBA00022722"/>
    </source>
</evidence>
<dbReference type="SUPFAM" id="SSF88723">
    <property type="entry name" value="PIN domain-like"/>
    <property type="match status" value="1"/>
</dbReference>
<dbReference type="Pfam" id="PF01850">
    <property type="entry name" value="PIN"/>
    <property type="match status" value="1"/>
</dbReference>
<dbReference type="Gene3D" id="3.40.50.1010">
    <property type="entry name" value="5'-nuclease"/>
    <property type="match status" value="1"/>
</dbReference>
<reference evidence="7" key="1">
    <citation type="submission" date="2021-09" db="EMBL/GenBank/DDBJ databases">
        <authorList>
            <person name="Wu T."/>
            <person name="Guo S.Z."/>
        </authorList>
    </citation>
    <scope>NUCLEOTIDE SEQUENCE</scope>
    <source>
        <strain evidence="7">RSS-23</strain>
    </source>
</reference>
<comment type="caution">
    <text evidence="7">The sequence shown here is derived from an EMBL/GenBank/DDBJ whole genome shotgun (WGS) entry which is preliminary data.</text>
</comment>
<dbReference type="InterPro" id="IPR002716">
    <property type="entry name" value="PIN_dom"/>
</dbReference>
<gene>
    <name evidence="7" type="ORF">K7B09_05425</name>
</gene>
<keyword evidence="3" id="KW-0479">Metal-binding</keyword>
<organism evidence="7 8">
    <name type="scientific">Thermomonas beijingensis</name>
    <dbReference type="NCBI Taxonomy" id="2872701"/>
    <lineage>
        <taxon>Bacteria</taxon>
        <taxon>Pseudomonadati</taxon>
        <taxon>Pseudomonadota</taxon>
        <taxon>Gammaproteobacteria</taxon>
        <taxon>Lysobacterales</taxon>
        <taxon>Lysobacteraceae</taxon>
        <taxon>Thermomonas</taxon>
    </lineage>
</organism>